<comment type="caution">
    <text evidence="1">The sequence shown here is derived from an EMBL/GenBank/DDBJ whole genome shotgun (WGS) entry which is preliminary data.</text>
</comment>
<dbReference type="EMBL" id="NNRL01000128">
    <property type="protein sequence ID" value="OYR18546.1"/>
    <property type="molecule type" value="Genomic_DNA"/>
</dbReference>
<dbReference type="Proteomes" id="UP000216478">
    <property type="component" value="Unassembled WGS sequence"/>
</dbReference>
<evidence type="ECO:0000313" key="2">
    <source>
        <dbReference type="Proteomes" id="UP000216478"/>
    </source>
</evidence>
<evidence type="ECO:0000313" key="1">
    <source>
        <dbReference type="EMBL" id="OYR18546.1"/>
    </source>
</evidence>
<proteinExistence type="predicted"/>
<protein>
    <submittedName>
        <fullName evidence="1">Uncharacterized protein</fullName>
    </submittedName>
</protein>
<dbReference type="AlphaFoldDB" id="A0A256FUZ9"/>
<accession>A0A256FUZ9</accession>
<sequence>MSVTVGPTGGILHGLEQLARAATTDVNHLQNQPAFLRFVELCQAQYPHIRSGSMLRFSLTSALRQLGLACLVGGQGSGLAASPAEIADRLDRAINSTTSRRLHLCPLDLASDLPAISFGPNQVRRFSAAELEELFDVQAIYRANKDWSLD</sequence>
<organism evidence="1 2">
    <name type="scientific">Brucella grignonensis</name>
    <dbReference type="NCBI Taxonomy" id="94627"/>
    <lineage>
        <taxon>Bacteria</taxon>
        <taxon>Pseudomonadati</taxon>
        <taxon>Pseudomonadota</taxon>
        <taxon>Alphaproteobacteria</taxon>
        <taxon>Hyphomicrobiales</taxon>
        <taxon>Brucellaceae</taxon>
        <taxon>Brucella/Ochrobactrum group</taxon>
        <taxon>Brucella</taxon>
    </lineage>
</organism>
<name>A0A256FUZ9_9HYPH</name>
<feature type="non-terminal residue" evidence="1">
    <location>
        <position position="150"/>
    </location>
</feature>
<reference evidence="1 2" key="1">
    <citation type="submission" date="2017-07" db="EMBL/GenBank/DDBJ databases">
        <title>Phylogenetic study on the rhizospheric bacterium Ochrobactrum sp. A44.</title>
        <authorList>
            <person name="Krzyzanowska D.M."/>
            <person name="Ossowicki A."/>
            <person name="Rajewska M."/>
            <person name="Maciag T."/>
            <person name="Kaczynski Z."/>
            <person name="Czerwicka M."/>
            <person name="Jafra S."/>
        </authorList>
    </citation>
    <scope>NUCLEOTIDE SEQUENCE [LARGE SCALE GENOMIC DNA]</scope>
    <source>
        <strain evidence="1 2">OgA9a</strain>
    </source>
</reference>
<keyword evidence="2" id="KW-1185">Reference proteome</keyword>
<gene>
    <name evidence="1" type="ORF">CEV33_4843</name>
</gene>